<dbReference type="InterPro" id="IPR017871">
    <property type="entry name" value="ABC_transporter-like_CS"/>
</dbReference>
<keyword evidence="6" id="KW-1185">Reference proteome</keyword>
<keyword evidence="2" id="KW-0547">Nucleotide-binding</keyword>
<dbReference type="RefSeq" id="WP_395415912.1">
    <property type="nucleotide sequence ID" value="NZ_JBIPKE010000009.1"/>
</dbReference>
<reference evidence="5 6" key="1">
    <citation type="journal article" date="2013" name="Int. J. Syst. Evol. Microbiol.">
        <title>Marinoscillum luteum sp. nov., isolated from marine sediment.</title>
        <authorList>
            <person name="Cha I.T."/>
            <person name="Park S.J."/>
            <person name="Kim S.J."/>
            <person name="Kim J.G."/>
            <person name="Jung M.Y."/>
            <person name="Shin K.S."/>
            <person name="Kwon K.K."/>
            <person name="Yang S.H."/>
            <person name="Seo Y.S."/>
            <person name="Rhee S.K."/>
        </authorList>
    </citation>
    <scope>NUCLEOTIDE SEQUENCE [LARGE SCALE GENOMIC DNA]</scope>
    <source>
        <strain evidence="5 6">KCTC 23939</strain>
    </source>
</reference>
<dbReference type="EMBL" id="JBIPKE010000009">
    <property type="protein sequence ID" value="MFH6982137.1"/>
    <property type="molecule type" value="Genomic_DNA"/>
</dbReference>
<dbReference type="InterPro" id="IPR003593">
    <property type="entry name" value="AAA+_ATPase"/>
</dbReference>
<proteinExistence type="predicted"/>
<evidence type="ECO:0000256" key="3">
    <source>
        <dbReference type="ARBA" id="ARBA00022840"/>
    </source>
</evidence>
<dbReference type="PANTHER" id="PTHR42781:SF4">
    <property type="entry name" value="SPERMIDINE_PUTRESCINE IMPORT ATP-BINDING PROTEIN POTA"/>
    <property type="match status" value="1"/>
</dbReference>
<protein>
    <submittedName>
        <fullName evidence="5">ABC transporter ATP-binding protein</fullName>
    </submittedName>
</protein>
<dbReference type="Proteomes" id="UP001610063">
    <property type="component" value="Unassembled WGS sequence"/>
</dbReference>
<dbReference type="Gene3D" id="3.40.50.300">
    <property type="entry name" value="P-loop containing nucleotide triphosphate hydrolases"/>
    <property type="match status" value="1"/>
</dbReference>
<gene>
    <name evidence="5" type="ORF">ACHKAR_01740</name>
</gene>
<dbReference type="InterPro" id="IPR027417">
    <property type="entry name" value="P-loop_NTPase"/>
</dbReference>
<dbReference type="PANTHER" id="PTHR42781">
    <property type="entry name" value="SPERMIDINE/PUTRESCINE IMPORT ATP-BINDING PROTEIN POTA"/>
    <property type="match status" value="1"/>
</dbReference>
<dbReference type="SMART" id="SM00382">
    <property type="entry name" value="AAA"/>
    <property type="match status" value="1"/>
</dbReference>
<feature type="domain" description="ABC transporter" evidence="4">
    <location>
        <begin position="4"/>
        <end position="236"/>
    </location>
</feature>
<dbReference type="InterPro" id="IPR050093">
    <property type="entry name" value="ABC_SmlMolc_Importer"/>
</dbReference>
<name>A0ABW7N3K2_9BACT</name>
<dbReference type="GO" id="GO:0005524">
    <property type="term" value="F:ATP binding"/>
    <property type="evidence" value="ECO:0007669"/>
    <property type="project" value="UniProtKB-KW"/>
</dbReference>
<accession>A0ABW7N3K2</accession>
<dbReference type="PROSITE" id="PS00211">
    <property type="entry name" value="ABC_TRANSPORTER_1"/>
    <property type="match status" value="1"/>
</dbReference>
<keyword evidence="3 5" id="KW-0067">ATP-binding</keyword>
<evidence type="ECO:0000313" key="5">
    <source>
        <dbReference type="EMBL" id="MFH6982137.1"/>
    </source>
</evidence>
<dbReference type="PROSITE" id="PS50893">
    <property type="entry name" value="ABC_TRANSPORTER_2"/>
    <property type="match status" value="1"/>
</dbReference>
<dbReference type="InterPro" id="IPR003439">
    <property type="entry name" value="ABC_transporter-like_ATP-bd"/>
</dbReference>
<evidence type="ECO:0000256" key="1">
    <source>
        <dbReference type="ARBA" id="ARBA00022448"/>
    </source>
</evidence>
<dbReference type="Pfam" id="PF00005">
    <property type="entry name" value="ABC_tran"/>
    <property type="match status" value="1"/>
</dbReference>
<dbReference type="SUPFAM" id="SSF52540">
    <property type="entry name" value="P-loop containing nucleoside triphosphate hydrolases"/>
    <property type="match status" value="1"/>
</dbReference>
<comment type="caution">
    <text evidence="5">The sequence shown here is derived from an EMBL/GenBank/DDBJ whole genome shotgun (WGS) entry which is preliminary data.</text>
</comment>
<organism evidence="5 6">
    <name type="scientific">Marinoscillum luteum</name>
    <dbReference type="NCBI Taxonomy" id="861051"/>
    <lineage>
        <taxon>Bacteria</taxon>
        <taxon>Pseudomonadati</taxon>
        <taxon>Bacteroidota</taxon>
        <taxon>Cytophagia</taxon>
        <taxon>Cytophagales</taxon>
        <taxon>Reichenbachiellaceae</taxon>
        <taxon>Marinoscillum</taxon>
    </lineage>
</organism>
<sequence>MSILSAHSVGKNYDGRTVLQGVSFEIHKGEICALIGRSGSGKTTLIRILAGLLAPDTGEVWLEGEKLENPDDQLVPGYEEIRLVHQDFQLKHRMTVRENIRYELLSYVSDYQHERISELLKLCRIEHLQDKDISLLSGGEKQRVAIARGMATEPDVLLLDEPFSNLDINTKAILLEEVKEIASSTDTAIFLITHDARDAMEIADRLLVLDAGQLIKTGTPENIYHAPGDIRVADLLGLYNTLTVGELQTLLPNISPPAGHHFGLWAEDLRLDPDGFAATTQKVVFGGPYNKVVLSPHSLPHLRLWAFDHTKKITPTTQVCFSIKEDRLFPVT</sequence>
<keyword evidence="1" id="KW-0813">Transport</keyword>
<evidence type="ECO:0000259" key="4">
    <source>
        <dbReference type="PROSITE" id="PS50893"/>
    </source>
</evidence>
<evidence type="ECO:0000313" key="6">
    <source>
        <dbReference type="Proteomes" id="UP001610063"/>
    </source>
</evidence>
<evidence type="ECO:0000256" key="2">
    <source>
        <dbReference type="ARBA" id="ARBA00022741"/>
    </source>
</evidence>